<dbReference type="HOGENOM" id="CLU_127021_0_0_9"/>
<keyword evidence="1" id="KW-1133">Transmembrane helix</keyword>
<reference evidence="2 3" key="1">
    <citation type="submission" date="2013-06" db="EMBL/GenBank/DDBJ databases">
        <authorList>
            <person name="Weinstock G."/>
            <person name="Sodergren E."/>
            <person name="Lobos E.A."/>
            <person name="Fulton L."/>
            <person name="Fulton R."/>
            <person name="Courtney L."/>
            <person name="Fronick C."/>
            <person name="O'Laughlin M."/>
            <person name="Godfrey J."/>
            <person name="Wilson R.M."/>
            <person name="Miner T."/>
            <person name="Farmer C."/>
            <person name="Delehaunty K."/>
            <person name="Cordes M."/>
            <person name="Minx P."/>
            <person name="Tomlinson C."/>
            <person name="Chen J."/>
            <person name="Wollam A."/>
            <person name="Pepin K.H."/>
            <person name="Bhonagiri V."/>
            <person name="Zhang X."/>
            <person name="Warren W."/>
            <person name="Mitreva M."/>
            <person name="Mardis E.R."/>
            <person name="Wilson R.K."/>
        </authorList>
    </citation>
    <scope>NUCLEOTIDE SEQUENCE [LARGE SCALE GENOMIC DNA]</scope>
    <source>
        <strain evidence="2 3">ATCC 27803</strain>
    </source>
</reference>
<proteinExistence type="predicted"/>
<sequence length="198" mass="23191">MFGTSLSWCYNNAIKLERGIFVFDNIVVQIAVAVLILGYVGYTTFKSIKLYTEYKKNLPNFLNTHKDAKLFTDNPIWWIGTSVLAVFAFVMIFVTGQLETEQVFYFRLAYLAIAVIFVGLALETYVRKRVYLIDEGIYYIGKIYRFRMMANFEVRSGIVQNIRILMNDKEKLEVSKKMGVYINDAYDEWKKQKKGKRK</sequence>
<organism evidence="2 3">
    <name type="scientific">Faecalitalea cylindroides ATCC 27803</name>
    <dbReference type="NCBI Taxonomy" id="649755"/>
    <lineage>
        <taxon>Bacteria</taxon>
        <taxon>Bacillati</taxon>
        <taxon>Bacillota</taxon>
        <taxon>Erysipelotrichia</taxon>
        <taxon>Erysipelotrichales</taxon>
        <taxon>Erysipelotrichaceae</taxon>
        <taxon>Faecalitalea</taxon>
    </lineage>
</organism>
<evidence type="ECO:0000256" key="1">
    <source>
        <dbReference type="SAM" id="Phobius"/>
    </source>
</evidence>
<protein>
    <submittedName>
        <fullName evidence="2">Uncharacterized protein</fullName>
    </submittedName>
</protein>
<feature type="transmembrane region" description="Helical" evidence="1">
    <location>
        <begin position="76"/>
        <end position="98"/>
    </location>
</feature>
<evidence type="ECO:0000313" key="2">
    <source>
        <dbReference type="EMBL" id="ERK44627.1"/>
    </source>
</evidence>
<accession>U2R1R9</accession>
<dbReference type="AlphaFoldDB" id="U2R1R9"/>
<evidence type="ECO:0000313" key="3">
    <source>
        <dbReference type="Proteomes" id="UP000016658"/>
    </source>
</evidence>
<name>U2R1R9_9FIRM</name>
<comment type="caution">
    <text evidence="2">The sequence shown here is derived from an EMBL/GenBank/DDBJ whole genome shotgun (WGS) entry which is preliminary data.</text>
</comment>
<dbReference type="EMBL" id="AWVI01000059">
    <property type="protein sequence ID" value="ERK44627.1"/>
    <property type="molecule type" value="Genomic_DNA"/>
</dbReference>
<dbReference type="Proteomes" id="UP000016658">
    <property type="component" value="Unassembled WGS sequence"/>
</dbReference>
<feature type="transmembrane region" description="Helical" evidence="1">
    <location>
        <begin position="20"/>
        <end position="42"/>
    </location>
</feature>
<feature type="transmembrane region" description="Helical" evidence="1">
    <location>
        <begin position="104"/>
        <end position="122"/>
    </location>
</feature>
<keyword evidence="1" id="KW-0812">Transmembrane</keyword>
<gene>
    <name evidence="2" type="ORF">HMPREF0367_01344</name>
</gene>
<keyword evidence="1" id="KW-0472">Membrane</keyword>